<dbReference type="RefSeq" id="WP_210855621.1">
    <property type="nucleotide sequence ID" value="NZ_JAGQDD010000014.1"/>
</dbReference>
<dbReference type="EMBL" id="JAGQDD010000014">
    <property type="protein sequence ID" value="MBQ0932219.1"/>
    <property type="molecule type" value="Genomic_DNA"/>
</dbReference>
<dbReference type="GO" id="GO:0006355">
    <property type="term" value="P:regulation of DNA-templated transcription"/>
    <property type="evidence" value="ECO:0007669"/>
    <property type="project" value="InterPro"/>
</dbReference>
<dbReference type="InterPro" id="IPR000792">
    <property type="entry name" value="Tscrpt_reg_LuxR_C"/>
</dbReference>
<keyword evidence="1 3" id="KW-0597">Phosphoprotein</keyword>
<dbReference type="InterPro" id="IPR039420">
    <property type="entry name" value="WalR-like"/>
</dbReference>
<dbReference type="PANTHER" id="PTHR43214:SF43">
    <property type="entry name" value="TWO-COMPONENT RESPONSE REGULATOR"/>
    <property type="match status" value="1"/>
</dbReference>
<evidence type="ECO:0000313" key="6">
    <source>
        <dbReference type="EMBL" id="MBQ0932219.1"/>
    </source>
</evidence>
<dbReference type="Pfam" id="PF00196">
    <property type="entry name" value="GerE"/>
    <property type="match status" value="1"/>
</dbReference>
<evidence type="ECO:0000256" key="2">
    <source>
        <dbReference type="ARBA" id="ARBA00023125"/>
    </source>
</evidence>
<evidence type="ECO:0000256" key="1">
    <source>
        <dbReference type="ARBA" id="ARBA00022553"/>
    </source>
</evidence>
<dbReference type="SMART" id="SM00448">
    <property type="entry name" value="REC"/>
    <property type="match status" value="1"/>
</dbReference>
<protein>
    <submittedName>
        <fullName evidence="6">Response regulator transcription factor</fullName>
    </submittedName>
</protein>
<dbReference type="SUPFAM" id="SSF52172">
    <property type="entry name" value="CheY-like"/>
    <property type="match status" value="1"/>
</dbReference>
<dbReference type="AlphaFoldDB" id="A0A940YLY9"/>
<dbReference type="Gene3D" id="3.40.50.2300">
    <property type="match status" value="1"/>
</dbReference>
<comment type="caution">
    <text evidence="6">The sequence shown here is derived from an EMBL/GenBank/DDBJ whole genome shotgun (WGS) entry which is preliminary data.</text>
</comment>
<reference evidence="6 7" key="1">
    <citation type="submission" date="2021-04" db="EMBL/GenBank/DDBJ databases">
        <title>The genome sequence of Ideonella sp. 3Y2.</title>
        <authorList>
            <person name="Liu Y."/>
        </authorList>
    </citation>
    <scope>NUCLEOTIDE SEQUENCE [LARGE SCALE GENOMIC DNA]</scope>
    <source>
        <strain evidence="6 7">3Y2</strain>
    </source>
</reference>
<dbReference type="CDD" id="cd17535">
    <property type="entry name" value="REC_NarL-like"/>
    <property type="match status" value="1"/>
</dbReference>
<feature type="domain" description="HTH luxR-type" evidence="4">
    <location>
        <begin position="149"/>
        <end position="214"/>
    </location>
</feature>
<dbReference type="InterPro" id="IPR001789">
    <property type="entry name" value="Sig_transdc_resp-reg_receiver"/>
</dbReference>
<dbReference type="CDD" id="cd06170">
    <property type="entry name" value="LuxR_C_like"/>
    <property type="match status" value="1"/>
</dbReference>
<feature type="modified residue" description="4-aspartylphosphate" evidence="3">
    <location>
        <position position="65"/>
    </location>
</feature>
<gene>
    <name evidence="6" type="ORF">KAK03_17195</name>
</gene>
<dbReference type="PROSITE" id="PS50043">
    <property type="entry name" value="HTH_LUXR_2"/>
    <property type="match status" value="1"/>
</dbReference>
<keyword evidence="2" id="KW-0238">DNA-binding</keyword>
<evidence type="ECO:0000259" key="5">
    <source>
        <dbReference type="PROSITE" id="PS50110"/>
    </source>
</evidence>
<sequence>MVELSAPLVPIRVALADDHAVVREGYRRLLSLESDLVVCGEFADADAVFDALQRGSLAADVLVLDLSMPGRSALDLLRRIQAHWPALRVLVFSMHEDPARVQQALRAGALGYITKSSPPEDLVAAVRHVARGQAVLSSDIAAHAQAPAGPLPHLSLSPREFEVLRGLLQGQALEQIAEQLHISPKTVSNLQTQLRQKLGVANAVELLRYAQQHGLMP</sequence>
<dbReference type="GO" id="GO:0003677">
    <property type="term" value="F:DNA binding"/>
    <property type="evidence" value="ECO:0007669"/>
    <property type="project" value="UniProtKB-KW"/>
</dbReference>
<dbReference type="InterPro" id="IPR016032">
    <property type="entry name" value="Sig_transdc_resp-reg_C-effctor"/>
</dbReference>
<dbReference type="InterPro" id="IPR011006">
    <property type="entry name" value="CheY-like_superfamily"/>
</dbReference>
<dbReference type="PROSITE" id="PS50110">
    <property type="entry name" value="RESPONSE_REGULATORY"/>
    <property type="match status" value="1"/>
</dbReference>
<evidence type="ECO:0000256" key="3">
    <source>
        <dbReference type="PROSITE-ProRule" id="PRU00169"/>
    </source>
</evidence>
<feature type="domain" description="Response regulatory" evidence="5">
    <location>
        <begin position="12"/>
        <end position="130"/>
    </location>
</feature>
<dbReference type="SUPFAM" id="SSF46894">
    <property type="entry name" value="C-terminal effector domain of the bipartite response regulators"/>
    <property type="match status" value="1"/>
</dbReference>
<keyword evidence="7" id="KW-1185">Reference proteome</keyword>
<accession>A0A940YLY9</accession>
<dbReference type="InterPro" id="IPR058245">
    <property type="entry name" value="NreC/VraR/RcsB-like_REC"/>
</dbReference>
<evidence type="ECO:0000259" key="4">
    <source>
        <dbReference type="PROSITE" id="PS50043"/>
    </source>
</evidence>
<evidence type="ECO:0000313" key="7">
    <source>
        <dbReference type="Proteomes" id="UP000676246"/>
    </source>
</evidence>
<dbReference type="SMART" id="SM00421">
    <property type="entry name" value="HTH_LUXR"/>
    <property type="match status" value="1"/>
</dbReference>
<proteinExistence type="predicted"/>
<dbReference type="PRINTS" id="PR00038">
    <property type="entry name" value="HTHLUXR"/>
</dbReference>
<dbReference type="PANTHER" id="PTHR43214">
    <property type="entry name" value="TWO-COMPONENT RESPONSE REGULATOR"/>
    <property type="match status" value="1"/>
</dbReference>
<dbReference type="Pfam" id="PF00072">
    <property type="entry name" value="Response_reg"/>
    <property type="match status" value="1"/>
</dbReference>
<organism evidence="6 7">
    <name type="scientific">Ideonella alba</name>
    <dbReference type="NCBI Taxonomy" id="2824118"/>
    <lineage>
        <taxon>Bacteria</taxon>
        <taxon>Pseudomonadati</taxon>
        <taxon>Pseudomonadota</taxon>
        <taxon>Betaproteobacteria</taxon>
        <taxon>Burkholderiales</taxon>
        <taxon>Sphaerotilaceae</taxon>
        <taxon>Ideonella</taxon>
    </lineage>
</organism>
<dbReference type="GO" id="GO:0000160">
    <property type="term" value="P:phosphorelay signal transduction system"/>
    <property type="evidence" value="ECO:0007669"/>
    <property type="project" value="InterPro"/>
</dbReference>
<dbReference type="Proteomes" id="UP000676246">
    <property type="component" value="Unassembled WGS sequence"/>
</dbReference>
<name>A0A940YLY9_9BURK</name>